<organism evidence="2 3">
    <name type="scientific">Cercophora newfieldiana</name>
    <dbReference type="NCBI Taxonomy" id="92897"/>
    <lineage>
        <taxon>Eukaryota</taxon>
        <taxon>Fungi</taxon>
        <taxon>Dikarya</taxon>
        <taxon>Ascomycota</taxon>
        <taxon>Pezizomycotina</taxon>
        <taxon>Sordariomycetes</taxon>
        <taxon>Sordariomycetidae</taxon>
        <taxon>Sordariales</taxon>
        <taxon>Lasiosphaeriaceae</taxon>
        <taxon>Cercophora</taxon>
    </lineage>
</organism>
<protein>
    <recommendedName>
        <fullName evidence="4">C2H2-type domain-containing protein</fullName>
    </recommendedName>
</protein>
<sequence>MDQISGKPSPSESLLSKRKAAIIERSMAELERHLDQWLNNPAATAPMTKRPPKRARVEDPDSGTEDNSKSPVVAVVERSGSSKAAQKRTKRELLRRFACPFAKHNPSKFKNVKTCCGPGWTGVHRVKEHLYRCHQLKNTCNRCAEAFDDAKGLKEHQRAATPCQLRDDASADFITEEQEKLLRGRAKPGSEPEENWVEMYRVIFPEAKEVPSPWYDTAESEVAKAGEEPPRFKDVEEYKAHVKQEVMKAVKPMLAMEVERALQTVEANVVQKAVDFVNALQTRFFRTWNFQAEQAGLVGDPVTPAETEPDEGVAGGVAQGLSSVIEPLVGDVQGLYPDFLMLDGAFNWGPWLEPGMASEVVECVDGDSGYMTSSVDGGGSWAGGYA</sequence>
<accession>A0AA40CI29</accession>
<dbReference type="PANTHER" id="PTHR38166:SF1">
    <property type="entry name" value="C2H2-TYPE DOMAIN-CONTAINING PROTEIN"/>
    <property type="match status" value="1"/>
</dbReference>
<dbReference type="PANTHER" id="PTHR38166">
    <property type="entry name" value="C2H2-TYPE DOMAIN-CONTAINING PROTEIN-RELATED"/>
    <property type="match status" value="1"/>
</dbReference>
<evidence type="ECO:0008006" key="4">
    <source>
        <dbReference type="Google" id="ProtNLM"/>
    </source>
</evidence>
<comment type="caution">
    <text evidence="2">The sequence shown here is derived from an EMBL/GenBank/DDBJ whole genome shotgun (WGS) entry which is preliminary data.</text>
</comment>
<proteinExistence type="predicted"/>
<dbReference type="Proteomes" id="UP001174936">
    <property type="component" value="Unassembled WGS sequence"/>
</dbReference>
<keyword evidence="3" id="KW-1185">Reference proteome</keyword>
<evidence type="ECO:0000313" key="3">
    <source>
        <dbReference type="Proteomes" id="UP001174936"/>
    </source>
</evidence>
<evidence type="ECO:0000256" key="1">
    <source>
        <dbReference type="SAM" id="MobiDB-lite"/>
    </source>
</evidence>
<evidence type="ECO:0000313" key="2">
    <source>
        <dbReference type="EMBL" id="KAK0639110.1"/>
    </source>
</evidence>
<gene>
    <name evidence="2" type="ORF">B0T16DRAFT_338672</name>
</gene>
<reference evidence="2" key="1">
    <citation type="submission" date="2023-06" db="EMBL/GenBank/DDBJ databases">
        <title>Genome-scale phylogeny and comparative genomics of the fungal order Sordariales.</title>
        <authorList>
            <consortium name="Lawrence Berkeley National Laboratory"/>
            <person name="Hensen N."/>
            <person name="Bonometti L."/>
            <person name="Westerberg I."/>
            <person name="Brannstrom I.O."/>
            <person name="Guillou S."/>
            <person name="Cros-Aarteil S."/>
            <person name="Calhoun S."/>
            <person name="Haridas S."/>
            <person name="Kuo A."/>
            <person name="Mondo S."/>
            <person name="Pangilinan J."/>
            <person name="Riley R."/>
            <person name="Labutti K."/>
            <person name="Andreopoulos B."/>
            <person name="Lipzen A."/>
            <person name="Chen C."/>
            <person name="Yanf M."/>
            <person name="Daum C."/>
            <person name="Ng V."/>
            <person name="Clum A."/>
            <person name="Steindorff A."/>
            <person name="Ohm R."/>
            <person name="Martin F."/>
            <person name="Silar P."/>
            <person name="Natvig D."/>
            <person name="Lalanne C."/>
            <person name="Gautier V."/>
            <person name="Ament-Velasquez S.L."/>
            <person name="Kruys A."/>
            <person name="Hutchinson M.I."/>
            <person name="Powell A.J."/>
            <person name="Barry K."/>
            <person name="Miller A.N."/>
            <person name="Grigoriev I.V."/>
            <person name="Debuchy R."/>
            <person name="Gladieux P."/>
            <person name="Thoren M.H."/>
            <person name="Johannesson H."/>
        </authorList>
    </citation>
    <scope>NUCLEOTIDE SEQUENCE</scope>
    <source>
        <strain evidence="2">SMH2532-1</strain>
    </source>
</reference>
<feature type="region of interest" description="Disordered" evidence="1">
    <location>
        <begin position="34"/>
        <end position="89"/>
    </location>
</feature>
<name>A0AA40CI29_9PEZI</name>
<dbReference type="EMBL" id="JAULSV010000007">
    <property type="protein sequence ID" value="KAK0639110.1"/>
    <property type="molecule type" value="Genomic_DNA"/>
</dbReference>
<dbReference type="AlphaFoldDB" id="A0AA40CI29"/>